<evidence type="ECO:0000259" key="6">
    <source>
        <dbReference type="Pfam" id="PF16858"/>
    </source>
</evidence>
<dbReference type="EMBL" id="JH159161">
    <property type="protein sequence ID" value="EGZ08393.1"/>
    <property type="molecule type" value="Genomic_DNA"/>
</dbReference>
<feature type="compositionally biased region" description="Acidic residues" evidence="4">
    <location>
        <begin position="107"/>
        <end position="120"/>
    </location>
</feature>
<dbReference type="Pfam" id="PF06278">
    <property type="entry name" value="CNDH2_N"/>
    <property type="match status" value="1"/>
</dbReference>
<dbReference type="KEGG" id="psoj:PHYSODRAFT_527031"/>
<dbReference type="OMA" id="FDPPEHK"/>
<evidence type="ECO:0000256" key="2">
    <source>
        <dbReference type="ARBA" id="ARBA00007844"/>
    </source>
</evidence>
<evidence type="ECO:0008006" key="9">
    <source>
        <dbReference type="Google" id="ProtNLM"/>
    </source>
</evidence>
<feature type="domain" description="Condensin II complex subunit H2 N-terminal" evidence="5">
    <location>
        <begin position="5"/>
        <end position="117"/>
    </location>
</feature>
<protein>
    <recommendedName>
        <fullName evidence="9">Condensin-2 complex subunit H2</fullName>
    </recommendedName>
</protein>
<feature type="region of interest" description="Disordered" evidence="4">
    <location>
        <begin position="242"/>
        <end position="334"/>
    </location>
</feature>
<dbReference type="GO" id="GO:0003682">
    <property type="term" value="F:chromatin binding"/>
    <property type="evidence" value="ECO:0007669"/>
    <property type="project" value="TreeGrafter"/>
</dbReference>
<evidence type="ECO:0000256" key="1">
    <source>
        <dbReference type="ARBA" id="ARBA00004123"/>
    </source>
</evidence>
<feature type="compositionally biased region" description="Acidic residues" evidence="4">
    <location>
        <begin position="282"/>
        <end position="296"/>
    </location>
</feature>
<evidence type="ECO:0000256" key="3">
    <source>
        <dbReference type="ARBA" id="ARBA00023242"/>
    </source>
</evidence>
<comment type="subcellular location">
    <subcellularLocation>
        <location evidence="1">Nucleus</location>
    </subcellularLocation>
</comment>
<dbReference type="Pfam" id="PF16858">
    <property type="entry name" value="CNDH2_C"/>
    <property type="match status" value="1"/>
</dbReference>
<organism evidence="7 8">
    <name type="scientific">Phytophthora sojae (strain P6497)</name>
    <name type="common">Soybean stem and root rot agent</name>
    <name type="synonym">Phytophthora megasperma f. sp. glycines</name>
    <dbReference type="NCBI Taxonomy" id="1094619"/>
    <lineage>
        <taxon>Eukaryota</taxon>
        <taxon>Sar</taxon>
        <taxon>Stramenopiles</taxon>
        <taxon>Oomycota</taxon>
        <taxon>Peronosporomycetes</taxon>
        <taxon>Peronosporales</taxon>
        <taxon>Peronosporaceae</taxon>
        <taxon>Phytophthora</taxon>
    </lineage>
</organism>
<gene>
    <name evidence="7" type="ORF">PHYSODRAFT_527031</name>
</gene>
<dbReference type="GeneID" id="20661086"/>
<reference evidence="7 8" key="1">
    <citation type="journal article" date="2006" name="Science">
        <title>Phytophthora genome sequences uncover evolutionary origins and mechanisms of pathogenesis.</title>
        <authorList>
            <person name="Tyler B.M."/>
            <person name="Tripathy S."/>
            <person name="Zhang X."/>
            <person name="Dehal P."/>
            <person name="Jiang R.H."/>
            <person name="Aerts A."/>
            <person name="Arredondo F.D."/>
            <person name="Baxter L."/>
            <person name="Bensasson D."/>
            <person name="Beynon J.L."/>
            <person name="Chapman J."/>
            <person name="Damasceno C.M."/>
            <person name="Dorrance A.E."/>
            <person name="Dou D."/>
            <person name="Dickerman A.W."/>
            <person name="Dubchak I.L."/>
            <person name="Garbelotto M."/>
            <person name="Gijzen M."/>
            <person name="Gordon S.G."/>
            <person name="Govers F."/>
            <person name="Grunwald N.J."/>
            <person name="Huang W."/>
            <person name="Ivors K.L."/>
            <person name="Jones R.W."/>
            <person name="Kamoun S."/>
            <person name="Krampis K."/>
            <person name="Lamour K.H."/>
            <person name="Lee M.K."/>
            <person name="McDonald W.H."/>
            <person name="Medina M."/>
            <person name="Meijer H.J."/>
            <person name="Nordberg E.K."/>
            <person name="Maclean D.J."/>
            <person name="Ospina-Giraldo M.D."/>
            <person name="Morris P.F."/>
            <person name="Phuntumart V."/>
            <person name="Putnam N.H."/>
            <person name="Rash S."/>
            <person name="Rose J.K."/>
            <person name="Sakihama Y."/>
            <person name="Salamov A.A."/>
            <person name="Savidor A."/>
            <person name="Scheuring C.F."/>
            <person name="Smith B.M."/>
            <person name="Sobral B.W."/>
            <person name="Terry A."/>
            <person name="Torto-Alalibo T.A."/>
            <person name="Win J."/>
            <person name="Xu Z."/>
            <person name="Zhang H."/>
            <person name="Grigoriev I.V."/>
            <person name="Rokhsar D.S."/>
            <person name="Boore J.L."/>
        </authorList>
    </citation>
    <scope>NUCLEOTIDE SEQUENCE [LARGE SCALE GENOMIC DNA]</scope>
    <source>
        <strain evidence="7 8">P6497</strain>
    </source>
</reference>
<feature type="compositionally biased region" description="Basic and acidic residues" evidence="4">
    <location>
        <begin position="93"/>
        <end position="105"/>
    </location>
</feature>
<dbReference type="InParanoid" id="G5A917"/>
<evidence type="ECO:0000313" key="7">
    <source>
        <dbReference type="EMBL" id="EGZ08393.1"/>
    </source>
</evidence>
<dbReference type="InterPro" id="IPR031737">
    <property type="entry name" value="CNDH2_C"/>
</dbReference>
<proteinExistence type="inferred from homology"/>
<dbReference type="AlphaFoldDB" id="G5A917"/>
<feature type="compositionally biased region" description="Acidic residues" evidence="4">
    <location>
        <begin position="261"/>
        <end position="272"/>
    </location>
</feature>
<feature type="region of interest" description="Disordered" evidence="4">
    <location>
        <begin position="93"/>
        <end position="173"/>
    </location>
</feature>
<keyword evidence="3" id="KW-0539">Nucleus</keyword>
<dbReference type="GO" id="GO:0010032">
    <property type="term" value="P:meiotic chromosome condensation"/>
    <property type="evidence" value="ECO:0007669"/>
    <property type="project" value="TreeGrafter"/>
</dbReference>
<keyword evidence="8" id="KW-1185">Reference proteome</keyword>
<dbReference type="Proteomes" id="UP000002640">
    <property type="component" value="Unassembled WGS sequence"/>
</dbReference>
<name>G5A917_PHYSP</name>
<dbReference type="STRING" id="1094619.G5A917"/>
<comment type="similarity">
    <text evidence="2">Belongs to the CND2 H2 (condensin-2 subunit 2) family.</text>
</comment>
<dbReference type="PANTHER" id="PTHR14324:SF3">
    <property type="entry name" value="CONDENSIN-2 COMPLEX SUBUNIT H2"/>
    <property type="match status" value="1"/>
</dbReference>
<feature type="region of interest" description="Disordered" evidence="4">
    <location>
        <begin position="358"/>
        <end position="383"/>
    </location>
</feature>
<dbReference type="InterPro" id="IPR009378">
    <property type="entry name" value="H2_N"/>
</dbReference>
<dbReference type="GO" id="GO:0005634">
    <property type="term" value="C:nucleus"/>
    <property type="evidence" value="ECO:0007669"/>
    <property type="project" value="UniProtKB-SubCell"/>
</dbReference>
<dbReference type="RefSeq" id="XP_009536565.1">
    <property type="nucleotide sequence ID" value="XM_009538270.1"/>
</dbReference>
<dbReference type="GO" id="GO:0000796">
    <property type="term" value="C:condensin complex"/>
    <property type="evidence" value="ECO:0007669"/>
    <property type="project" value="TreeGrafter"/>
</dbReference>
<evidence type="ECO:0000256" key="4">
    <source>
        <dbReference type="SAM" id="MobiDB-lite"/>
    </source>
</evidence>
<dbReference type="InterPro" id="IPR031739">
    <property type="entry name" value="Ncaph2"/>
</dbReference>
<dbReference type="PANTHER" id="PTHR14324">
    <property type="entry name" value="CONDENSIN-2 COMPLEX SUBUNIT H2"/>
    <property type="match status" value="1"/>
</dbReference>
<evidence type="ECO:0000313" key="8">
    <source>
        <dbReference type="Proteomes" id="UP000002640"/>
    </source>
</evidence>
<sequence>MSEGRLQHLLQPIRKNWNIDLASELEEYMDKLEHLSIAFDPEDGASIAREGDGPGVMNFAEAALLIQGTSVIYSRKVEYLHALVYQTLAHLSKQQDDKQSHKQQSDENGEPMEDGDDDGDAGASVFKNPLPLYDELEEAKPTHITLKKVKQEDEETESDRRRKRKEANALNRSKNNIQASIALMGSLVPDERDHGETFKLLSCNLHASGVLLLDEASKKYLGAKQRAAGDQSLVFGETPGRQGGMWVAGDGENPSMALNFDDMDADEDEDTNDNAFDKQPDYEFDGGEPMQDDPMDDAANGEQQEETPAEEPPRSATRSTTALPAGEKDPWAPLDAYDASTSVARPFKKGRSYPRVPAYKKKKAGQAALSNKEGAVGIDDDAEQDGLSDPAFQDRFFMGSNGPQWASWVWTETGSENPLEKTCKRAFCRASLLVKTCDALWQREAKWRSIMRRCEAREKQSAQAMLLREQAMEEEEADGNDQMQALTLSTATARLDMADGGPLTYEEICRQHLASFMSGTEKYVRETDLSKQVSDWQEKLTPLLKQQDAHPPFDIHLYGREIIERLAEEKKNSSLDKRSKSTKRDKNKRARVEPVSDDEEKKKEAVPFETLVVGKSQFEVCRLFLASLQLANTGNVALSHAHTTADHGRVPFKMELLSTANAYETLQA</sequence>
<feature type="domain" description="Condensin-2 complex subunit H2 C-terminal" evidence="6">
    <location>
        <begin position="504"/>
        <end position="666"/>
    </location>
</feature>
<dbReference type="GO" id="GO:0051306">
    <property type="term" value="P:mitotic sister chromatid separation"/>
    <property type="evidence" value="ECO:0007669"/>
    <property type="project" value="TreeGrafter"/>
</dbReference>
<feature type="region of interest" description="Disordered" evidence="4">
    <location>
        <begin position="570"/>
        <end position="601"/>
    </location>
</feature>
<accession>G5A917</accession>
<evidence type="ECO:0000259" key="5">
    <source>
        <dbReference type="Pfam" id="PF06278"/>
    </source>
</evidence>